<feature type="transmembrane region" description="Helical" evidence="1">
    <location>
        <begin position="12"/>
        <end position="33"/>
    </location>
</feature>
<feature type="transmembrane region" description="Helical" evidence="1">
    <location>
        <begin position="40"/>
        <end position="58"/>
    </location>
</feature>
<evidence type="ECO:0000256" key="1">
    <source>
        <dbReference type="SAM" id="Phobius"/>
    </source>
</evidence>
<reference evidence="3 4" key="1">
    <citation type="submission" date="2019-09" db="EMBL/GenBank/DDBJ databases">
        <authorList>
            <person name="Pidcock S.E."/>
            <person name="Huws S.A."/>
        </authorList>
    </citation>
    <scope>NUCLEOTIDE SEQUENCE [LARGE SCALE GENOMIC DNA]</scope>
    <source>
        <strain evidence="3 4">MZ8</strain>
    </source>
</reference>
<dbReference type="PANTHER" id="PTHR45228">
    <property type="entry name" value="CYCLIC DI-GMP PHOSPHODIESTERASE TM_0186-RELATED"/>
    <property type="match status" value="1"/>
</dbReference>
<dbReference type="InterPro" id="IPR037522">
    <property type="entry name" value="HD_GYP_dom"/>
</dbReference>
<dbReference type="PROSITE" id="PS51832">
    <property type="entry name" value="HD_GYP"/>
    <property type="match status" value="1"/>
</dbReference>
<evidence type="ECO:0000313" key="4">
    <source>
        <dbReference type="Proteomes" id="UP000473091"/>
    </source>
</evidence>
<dbReference type="RefSeq" id="WP_090486978.1">
    <property type="nucleotide sequence ID" value="NZ_VTVE01000001.1"/>
</dbReference>
<dbReference type="SMART" id="SM00471">
    <property type="entry name" value="HDc"/>
    <property type="match status" value="1"/>
</dbReference>
<dbReference type="InterPro" id="IPR052020">
    <property type="entry name" value="Cyclic_di-GMP/3'3'-cGAMP_PDE"/>
</dbReference>
<reference evidence="3 4" key="2">
    <citation type="submission" date="2020-03" db="EMBL/GenBank/DDBJ databases">
        <title>Investigating the evolutionary divergence of the Butyrivibrio group.</title>
        <authorList>
            <person name="Skvortsov T."/>
            <person name="Santos F.G."/>
            <person name="Ting K.S."/>
            <person name="Creevey C.J."/>
        </authorList>
    </citation>
    <scope>NUCLEOTIDE SEQUENCE [LARGE SCALE GENOMIC DNA]</scope>
    <source>
        <strain evidence="3 4">MZ8</strain>
    </source>
</reference>
<keyword evidence="1" id="KW-0812">Transmembrane</keyword>
<feature type="domain" description="HD-GYP" evidence="2">
    <location>
        <begin position="247"/>
        <end position="442"/>
    </location>
</feature>
<sequence>MVEFLINHQLNIMLALSSVCATIALFVLIARAIPKRRRVALLLLELSSMFLLYFDRLAYIYSGDMSHTGYVMVRVSNFLVFFLTNIVILSLNLYLIDVIRGAGGLEGVAFRLNLCVILSLLGDAFVILSQFTGFYYYFDELNNYHRGPGFILCYVFPVVTPLIQLSVILQKKDRIAKGIYISLVLFILVPVLASVIQIFAYGLSLTNICIVGMAVLVYIFALFDINTKIEKAKRREIEYLKEERLVMQRLFDQTAASFVNAVDSKDTFTKGHSLRVAKYAKIIAQTCGKNEKECDEIYYTALLHDIGKVGIPESVLEKGEDRTPEEQEIYKNVTTIGDEILSNINEYPYLRDGAHYVHERYDGKGYPEGLKGDEIPENARIIAVADYYDLLTSKKKDRDHYPQFMVREEMVKAAGNRFDPRFAGAMVSIIDSDVDYKLRENNGDDFEVKLETELYCKEYRSKVSRGILIDQTITKIDFDYEIDKGSPYGFFGPSIIVFDSYDGRIHGDVKNIEVFGYMEYGEIWFDGNCNSTNARNIEVTVTDMQSSTSKNIPHYEIMTSRYEDHVKITIIGEGKKIDIVLALPDTSKYAYIGLAGEYCVLRNIVVETSEDSKAQLPIERIAPVVSYINRLESDLPNIQIDRNRSVYTESVGVEDGMNVIFHSMSLPSAKLVWHCPYVVLFSSDDGKIDGPNYREYALVKLSGENDCDTIYAENIMTNNQSSEFGDWDTWEKKNKEGVECHISFRKKKNSIELAAEDAGIIIRNTTKIKEMPKIVYFALTGDECAITDIRIYK</sequence>
<dbReference type="SUPFAM" id="SSF109604">
    <property type="entry name" value="HD-domain/PDEase-like"/>
    <property type="match status" value="1"/>
</dbReference>
<evidence type="ECO:0000313" key="3">
    <source>
        <dbReference type="EMBL" id="NEX01302.1"/>
    </source>
</evidence>
<feature type="transmembrane region" description="Helical" evidence="1">
    <location>
        <begin position="205"/>
        <end position="225"/>
    </location>
</feature>
<evidence type="ECO:0000259" key="2">
    <source>
        <dbReference type="PROSITE" id="PS51832"/>
    </source>
</evidence>
<dbReference type="EMBL" id="VTVE01000001">
    <property type="protein sequence ID" value="NEX01302.1"/>
    <property type="molecule type" value="Genomic_DNA"/>
</dbReference>
<feature type="transmembrane region" description="Helical" evidence="1">
    <location>
        <begin position="179"/>
        <end position="199"/>
    </location>
</feature>
<keyword evidence="1" id="KW-0472">Membrane</keyword>
<name>A0A6M0LFB7_PSEXY</name>
<dbReference type="Gene3D" id="1.10.3210.10">
    <property type="entry name" value="Hypothetical protein af1432"/>
    <property type="match status" value="1"/>
</dbReference>
<gene>
    <name evidence="3" type="ORF">F0Q01_05310</name>
</gene>
<dbReference type="AlphaFoldDB" id="A0A6M0LFB7"/>
<comment type="caution">
    <text evidence="3">The sequence shown here is derived from an EMBL/GenBank/DDBJ whole genome shotgun (WGS) entry which is preliminary data.</text>
</comment>
<protein>
    <submittedName>
        <fullName evidence="3">HD domain-containing protein</fullName>
    </submittedName>
</protein>
<organism evidence="3 4">
    <name type="scientific">Pseudobutyrivibrio xylanivorans</name>
    <dbReference type="NCBI Taxonomy" id="185007"/>
    <lineage>
        <taxon>Bacteria</taxon>
        <taxon>Bacillati</taxon>
        <taxon>Bacillota</taxon>
        <taxon>Clostridia</taxon>
        <taxon>Lachnospirales</taxon>
        <taxon>Lachnospiraceae</taxon>
        <taxon>Pseudobutyrivibrio</taxon>
    </lineage>
</organism>
<proteinExistence type="predicted"/>
<dbReference type="Pfam" id="PF13487">
    <property type="entry name" value="HD_5"/>
    <property type="match status" value="1"/>
</dbReference>
<dbReference type="Proteomes" id="UP000473091">
    <property type="component" value="Unassembled WGS sequence"/>
</dbReference>
<keyword evidence="1" id="KW-1133">Transmembrane helix</keyword>
<feature type="transmembrane region" description="Helical" evidence="1">
    <location>
        <begin position="108"/>
        <end position="137"/>
    </location>
</feature>
<feature type="transmembrane region" description="Helical" evidence="1">
    <location>
        <begin position="78"/>
        <end position="96"/>
    </location>
</feature>
<dbReference type="PANTHER" id="PTHR45228:SF4">
    <property type="entry name" value="LIPOPROTEIN"/>
    <property type="match status" value="1"/>
</dbReference>
<accession>A0A6M0LFB7</accession>
<feature type="transmembrane region" description="Helical" evidence="1">
    <location>
        <begin position="149"/>
        <end position="167"/>
    </location>
</feature>
<dbReference type="InterPro" id="IPR003607">
    <property type="entry name" value="HD/PDEase_dom"/>
</dbReference>
<dbReference type="CDD" id="cd00077">
    <property type="entry name" value="HDc"/>
    <property type="match status" value="1"/>
</dbReference>